<evidence type="ECO:0000256" key="4">
    <source>
        <dbReference type="ARBA" id="ARBA00069124"/>
    </source>
</evidence>
<evidence type="ECO:0000256" key="2">
    <source>
        <dbReference type="ARBA" id="ARBA00022801"/>
    </source>
</evidence>
<dbReference type="STRING" id="1121279.SAMN02745887_02491"/>
<reference evidence="8 9" key="1">
    <citation type="submission" date="2016-11" db="EMBL/GenBank/DDBJ databases">
        <authorList>
            <person name="Jaros S."/>
            <person name="Januszkiewicz K."/>
            <person name="Wedrychowicz H."/>
        </authorList>
    </citation>
    <scope>NUCLEOTIDE SEQUENCE [LARGE SCALE GENOMIC DNA]</scope>
    <source>
        <strain evidence="8 9">DSM 18899</strain>
    </source>
</reference>
<dbReference type="InterPro" id="IPR029055">
    <property type="entry name" value="Ntn_hydrolases_N"/>
</dbReference>
<evidence type="ECO:0000313" key="8">
    <source>
        <dbReference type="EMBL" id="SFZ77561.1"/>
    </source>
</evidence>
<dbReference type="Gene3D" id="3.60.20.30">
    <property type="entry name" value="(Glycosyl)asparaginase"/>
    <property type="match status" value="1"/>
</dbReference>
<dbReference type="PANTHER" id="PTHR10188">
    <property type="entry name" value="L-ASPARAGINASE"/>
    <property type="match status" value="1"/>
</dbReference>
<dbReference type="Proteomes" id="UP000186513">
    <property type="component" value="Unassembled WGS sequence"/>
</dbReference>
<keyword evidence="9" id="KW-1185">Reference proteome</keyword>
<dbReference type="EMBL" id="FPKR01000009">
    <property type="protein sequence ID" value="SFZ77561.1"/>
    <property type="molecule type" value="Genomic_DNA"/>
</dbReference>
<evidence type="ECO:0000313" key="9">
    <source>
        <dbReference type="Proteomes" id="UP000186513"/>
    </source>
</evidence>
<dbReference type="GO" id="GO:0016811">
    <property type="term" value="F:hydrolase activity, acting on carbon-nitrogen (but not peptide) bonds, in linear amides"/>
    <property type="evidence" value="ECO:0007669"/>
    <property type="project" value="UniProtKB-ARBA"/>
</dbReference>
<sequence length="326" mass="33885">MAGPTRITSPCLAIHGGAGTITRALLGPAQEAEYRAALTEALTAGYALLQQGASSLDAVVAAVQVLEDCPLFNAGRGAVFTHNGLIELDASVMDGRSGLAGAVAGVRHIRNPVLAARRVMEQSRHVLLIGEGAEQFALAQGLAFEAPAYFHTERRWQQLQQARAQSAVLLDHSAPGAAGAVFEIALNDHKYGTVGAVALDAAGNLAAATSTGGLTNKQFGRVGDTPIIGAGCYAENGVVAVSGTGTGEFFMRGVLAYDIAARIKYQQQDLPSAVEQTLDSCLRQRGGEGGVISLDAQGQVYFGFNTEGMYRGQISASGLQVEIYHA</sequence>
<dbReference type="FunFam" id="3.60.20.30:FF:000001">
    <property type="entry name" value="Isoaspartyl peptidase/L-asparaginase"/>
    <property type="match status" value="1"/>
</dbReference>
<evidence type="ECO:0000256" key="7">
    <source>
        <dbReference type="PIRSR" id="PIRSR600246-3"/>
    </source>
</evidence>
<feature type="binding site" evidence="6">
    <location>
        <begin position="221"/>
        <end position="224"/>
    </location>
    <ligand>
        <name>substrate</name>
    </ligand>
</feature>
<feature type="site" description="Cleavage; by autolysis" evidence="7">
    <location>
        <begin position="192"/>
        <end position="193"/>
    </location>
</feature>
<keyword evidence="2" id="KW-0378">Hydrolase</keyword>
<dbReference type="PANTHER" id="PTHR10188:SF6">
    <property type="entry name" value="N(4)-(BETA-N-ACETYLGLUCOSAMINYL)-L-ASPARAGINASE"/>
    <property type="match status" value="1"/>
</dbReference>
<dbReference type="InterPro" id="IPR000246">
    <property type="entry name" value="Peptidase_T2"/>
</dbReference>
<dbReference type="Pfam" id="PF01112">
    <property type="entry name" value="Asparaginase_2"/>
    <property type="match status" value="1"/>
</dbReference>
<feature type="active site" description="Nucleophile" evidence="5">
    <location>
        <position position="193"/>
    </location>
</feature>
<evidence type="ECO:0000256" key="3">
    <source>
        <dbReference type="ARBA" id="ARBA00022813"/>
    </source>
</evidence>
<organism evidence="8 9">
    <name type="scientific">Chitinimonas taiwanensis DSM 18899</name>
    <dbReference type="NCBI Taxonomy" id="1121279"/>
    <lineage>
        <taxon>Bacteria</taxon>
        <taxon>Pseudomonadati</taxon>
        <taxon>Pseudomonadota</taxon>
        <taxon>Betaproteobacteria</taxon>
        <taxon>Neisseriales</taxon>
        <taxon>Chitinibacteraceae</taxon>
        <taxon>Chitinimonas</taxon>
    </lineage>
</organism>
<dbReference type="SUPFAM" id="SSF56235">
    <property type="entry name" value="N-terminal nucleophile aminohydrolases (Ntn hydrolases)"/>
    <property type="match status" value="1"/>
</dbReference>
<name>A0A1K2HLX0_9NEIS</name>
<evidence type="ECO:0000256" key="6">
    <source>
        <dbReference type="PIRSR" id="PIRSR600246-2"/>
    </source>
</evidence>
<dbReference type="CDD" id="cd04701">
    <property type="entry name" value="Asparaginase_2"/>
    <property type="match status" value="1"/>
</dbReference>
<feature type="binding site" evidence="6">
    <location>
        <begin position="244"/>
        <end position="247"/>
    </location>
    <ligand>
        <name>substrate</name>
    </ligand>
</feature>
<dbReference type="AlphaFoldDB" id="A0A1K2HLX0"/>
<proteinExistence type="predicted"/>
<keyword evidence="1" id="KW-0645">Protease</keyword>
<protein>
    <recommendedName>
        <fullName evidence="4">Isoaspartyl peptidase</fullName>
    </recommendedName>
</protein>
<evidence type="ECO:0000256" key="5">
    <source>
        <dbReference type="PIRSR" id="PIRSR600246-1"/>
    </source>
</evidence>
<dbReference type="GO" id="GO:0008233">
    <property type="term" value="F:peptidase activity"/>
    <property type="evidence" value="ECO:0007669"/>
    <property type="project" value="UniProtKB-KW"/>
</dbReference>
<evidence type="ECO:0000256" key="1">
    <source>
        <dbReference type="ARBA" id="ARBA00022670"/>
    </source>
</evidence>
<dbReference type="GO" id="GO:0006508">
    <property type="term" value="P:proteolysis"/>
    <property type="evidence" value="ECO:0007669"/>
    <property type="project" value="UniProtKB-KW"/>
</dbReference>
<dbReference type="RefSeq" id="WP_308417580.1">
    <property type="nucleotide sequence ID" value="NZ_FPKR01000009.1"/>
</dbReference>
<gene>
    <name evidence="8" type="ORF">SAMN02745887_02491</name>
</gene>
<keyword evidence="3" id="KW-0068">Autocatalytic cleavage</keyword>
<accession>A0A1K2HLX0</accession>